<feature type="compositionally biased region" description="Basic and acidic residues" evidence="2">
    <location>
        <begin position="167"/>
        <end position="185"/>
    </location>
</feature>
<feature type="region of interest" description="Disordered" evidence="2">
    <location>
        <begin position="1"/>
        <end position="487"/>
    </location>
</feature>
<proteinExistence type="inferred from homology"/>
<feature type="compositionally biased region" description="Basic and acidic residues" evidence="2">
    <location>
        <begin position="364"/>
        <end position="395"/>
    </location>
</feature>
<organism evidence="3 4">
    <name type="scientific">Actinoplanes nipponensis</name>
    <dbReference type="NCBI Taxonomy" id="135950"/>
    <lineage>
        <taxon>Bacteria</taxon>
        <taxon>Bacillati</taxon>
        <taxon>Actinomycetota</taxon>
        <taxon>Actinomycetes</taxon>
        <taxon>Micromonosporales</taxon>
        <taxon>Micromonosporaceae</taxon>
        <taxon>Actinoplanes</taxon>
    </lineage>
</organism>
<dbReference type="InterPro" id="IPR010273">
    <property type="entry name" value="DUF881"/>
</dbReference>
<dbReference type="PANTHER" id="PTHR37313">
    <property type="entry name" value="UPF0749 PROTEIN RV1825"/>
    <property type="match status" value="1"/>
</dbReference>
<comment type="caution">
    <text evidence="3">The sequence shown here is derived from an EMBL/GenBank/DDBJ whole genome shotgun (WGS) entry which is preliminary data.</text>
</comment>
<feature type="compositionally biased region" description="Low complexity" evidence="2">
    <location>
        <begin position="19"/>
        <end position="39"/>
    </location>
</feature>
<evidence type="ECO:0000313" key="4">
    <source>
        <dbReference type="Proteomes" id="UP000647172"/>
    </source>
</evidence>
<dbReference type="Pfam" id="PF05949">
    <property type="entry name" value="DUF881"/>
    <property type="match status" value="1"/>
</dbReference>
<evidence type="ECO:0000313" key="3">
    <source>
        <dbReference type="EMBL" id="GIE48765.1"/>
    </source>
</evidence>
<evidence type="ECO:0008006" key="5">
    <source>
        <dbReference type="Google" id="ProtNLM"/>
    </source>
</evidence>
<dbReference type="AlphaFoldDB" id="A0A919JG98"/>
<dbReference type="RefSeq" id="WP_275410531.1">
    <property type="nucleotide sequence ID" value="NZ_BAAAYJ010000116.1"/>
</dbReference>
<evidence type="ECO:0000256" key="2">
    <source>
        <dbReference type="SAM" id="MobiDB-lite"/>
    </source>
</evidence>
<keyword evidence="4" id="KW-1185">Reference proteome</keyword>
<dbReference type="GO" id="GO:0005886">
    <property type="term" value="C:plasma membrane"/>
    <property type="evidence" value="ECO:0007669"/>
    <property type="project" value="TreeGrafter"/>
</dbReference>
<sequence>MTDDQQPEPRTPDRPATLGDPGMPAAGRRPAADAGAHAEPAARLDPHAPLSADGPTVRLPAAMTPPADRDTPAVSADTAATGDASASEAAGPAEQVGVPSSADGDTVVAGPPRPHDDGGSRGEAAAPDDDTAASPDRAALPPRAEHAVDAHGGSSRPDGRPVGSGRPRPDDDAMARSAGRRDHPGGGRPDPDEETVVPSGAWRDDDAVADSGAAWRDDEPTTSLTGPPAPFADDEPTTSLTAPLSRSADDEPTTSLAAPLSRSADDEPTTSLTAPPAPFADDEPTTSLTAPPAPSGADAAPDPPVRDRSLGGGSTMRLQPPFFAPGTTRTPRPATGPGAGADRFEPLGAAAESGDRWTGAPAGARERDTPELWQDRVTRAAAAADEKRAAEHAGIDDTGGGDARGHDTGRGDARGHDTGSDAARSHDTGRGDARGHDTGSDDLRAGNARSGNVGGDGPAPEEDAGPTAAGSPAAVSGGAPAVPQKPAAGRRLSSAGALIWLLLALLGFTMVVQLQSNDQDAGLATARQEDLVGILSDLEARDQRLQQEINALEESQRQLTSGVAGRQAALAEAGKRAEELGLLSGTLPARGPGLKIVIDPKGQPIKASAILNAVQELRGAGGEVMEIIGDNGVAVRIVASSYFVDADGGRVIVDGKKLSGPWTLWVIGVPSTMQTALQIPGGVVASVSQAGGNVTMEQRTAVEVTTVRQPTSLQYARPVS</sequence>
<feature type="compositionally biased region" description="Basic and acidic residues" evidence="2">
    <location>
        <begin position="403"/>
        <end position="444"/>
    </location>
</feature>
<feature type="compositionally biased region" description="Low complexity" evidence="2">
    <location>
        <begin position="73"/>
        <end position="91"/>
    </location>
</feature>
<evidence type="ECO:0000256" key="1">
    <source>
        <dbReference type="ARBA" id="ARBA00009108"/>
    </source>
</evidence>
<comment type="similarity">
    <text evidence="1">Belongs to the UPF0749 family.</text>
</comment>
<protein>
    <recommendedName>
        <fullName evidence="5">DUF881 domain-containing protein</fullName>
    </recommendedName>
</protein>
<dbReference type="EMBL" id="BOMQ01000026">
    <property type="protein sequence ID" value="GIE48765.1"/>
    <property type="molecule type" value="Genomic_DNA"/>
</dbReference>
<name>A0A919JG98_9ACTN</name>
<dbReference type="PANTHER" id="PTHR37313:SF2">
    <property type="entry name" value="UPF0749 PROTEIN YLXX"/>
    <property type="match status" value="1"/>
</dbReference>
<feature type="compositionally biased region" description="Low complexity" evidence="2">
    <location>
        <begin position="465"/>
        <end position="482"/>
    </location>
</feature>
<dbReference type="Proteomes" id="UP000647172">
    <property type="component" value="Unassembled WGS sequence"/>
</dbReference>
<reference evidence="3" key="1">
    <citation type="submission" date="2021-01" db="EMBL/GenBank/DDBJ databases">
        <title>Whole genome shotgun sequence of Actinoplanes nipponensis NBRC 14063.</title>
        <authorList>
            <person name="Komaki H."/>
            <person name="Tamura T."/>
        </authorList>
    </citation>
    <scope>NUCLEOTIDE SEQUENCE</scope>
    <source>
        <strain evidence="3">NBRC 14063</strain>
    </source>
</reference>
<dbReference type="Gene3D" id="3.30.70.1880">
    <property type="entry name" value="Protein of unknown function DUF881"/>
    <property type="match status" value="1"/>
</dbReference>
<feature type="compositionally biased region" description="Low complexity" evidence="2">
    <location>
        <begin position="285"/>
        <end position="300"/>
    </location>
</feature>
<gene>
    <name evidence="3" type="ORF">Ani05nite_22990</name>
</gene>
<accession>A0A919JG98</accession>
<feature type="compositionally biased region" description="Low complexity" evidence="2">
    <location>
        <begin position="320"/>
        <end position="336"/>
    </location>
</feature>